<organism evidence="2 3">
    <name type="scientific">Stenotrophomonas rhizophila</name>
    <dbReference type="NCBI Taxonomy" id="216778"/>
    <lineage>
        <taxon>Bacteria</taxon>
        <taxon>Pseudomonadati</taxon>
        <taxon>Pseudomonadota</taxon>
        <taxon>Gammaproteobacteria</taxon>
        <taxon>Lysobacterales</taxon>
        <taxon>Lysobacteraceae</taxon>
        <taxon>Stenotrophomonas</taxon>
    </lineage>
</organism>
<dbReference type="AlphaFoldDB" id="A0A498BWD1"/>
<dbReference type="EMBL" id="RCDC01000009">
    <property type="protein sequence ID" value="RLK47217.1"/>
    <property type="molecule type" value="Genomic_DNA"/>
</dbReference>
<gene>
    <name evidence="2" type="ORF">BCL79_3836</name>
</gene>
<evidence type="ECO:0000256" key="1">
    <source>
        <dbReference type="SAM" id="MobiDB-lite"/>
    </source>
</evidence>
<sequence>MLDSPWLGRARVGCRDPLQVRPCKLICRHPWRHMVPPTHPCPPFDNGLVRNGKAAPRRRLLICSAFDLLSFDLLGFDLIGVDPPSLIGSALLCSASQTPRQFARRAWLRSVVAALCHVHASTVVASTGSIRLAQQQWRRSAEPPVALTLATSPLSEAGCGWVCGTICRHGWRHMSPHGWVHGGSRAPTHTPPGQAARQTKAPALKLSSSQAS</sequence>
<protein>
    <submittedName>
        <fullName evidence="2">Uncharacterized protein</fullName>
    </submittedName>
</protein>
<reference evidence="2 3" key="1">
    <citation type="submission" date="2018-10" db="EMBL/GenBank/DDBJ databases">
        <title>Comparative analysis of microorganisms from saline springs in Andes Mountain Range, Colombia.</title>
        <authorList>
            <person name="Rubin E."/>
        </authorList>
    </citation>
    <scope>NUCLEOTIDE SEQUENCE [LARGE SCALE GENOMIC DNA]</scope>
    <source>
        <strain evidence="2 3">USBA GBX 843</strain>
    </source>
</reference>
<dbReference type="Proteomes" id="UP000274786">
    <property type="component" value="Unassembled WGS sequence"/>
</dbReference>
<feature type="region of interest" description="Disordered" evidence="1">
    <location>
        <begin position="180"/>
        <end position="212"/>
    </location>
</feature>
<comment type="caution">
    <text evidence="2">The sequence shown here is derived from an EMBL/GenBank/DDBJ whole genome shotgun (WGS) entry which is preliminary data.</text>
</comment>
<evidence type="ECO:0000313" key="2">
    <source>
        <dbReference type="EMBL" id="RLK47217.1"/>
    </source>
</evidence>
<accession>A0A498BWD1</accession>
<proteinExistence type="predicted"/>
<name>A0A498BWD1_9GAMM</name>
<evidence type="ECO:0000313" key="3">
    <source>
        <dbReference type="Proteomes" id="UP000274786"/>
    </source>
</evidence>